<protein>
    <submittedName>
        <fullName evidence="2">Putative toxin-antitoxin system toxin component, PIN family</fullName>
    </submittedName>
</protein>
<name>A0A211Z806_9PROT</name>
<organism evidence="2 3">
    <name type="scientific">Inquilinus limosus</name>
    <dbReference type="NCBI Taxonomy" id="171674"/>
    <lineage>
        <taxon>Bacteria</taxon>
        <taxon>Pseudomonadati</taxon>
        <taxon>Pseudomonadota</taxon>
        <taxon>Alphaproteobacteria</taxon>
        <taxon>Rhodospirillales</taxon>
        <taxon>Rhodospirillaceae</taxon>
        <taxon>Inquilinus</taxon>
    </lineage>
</organism>
<dbReference type="InterPro" id="IPR002716">
    <property type="entry name" value="PIN_dom"/>
</dbReference>
<dbReference type="AlphaFoldDB" id="A0A211Z806"/>
<dbReference type="PANTHER" id="PTHR34610">
    <property type="entry name" value="SSL7007 PROTEIN"/>
    <property type="match status" value="1"/>
</dbReference>
<dbReference type="InterPro" id="IPR002850">
    <property type="entry name" value="PIN_toxin-like"/>
</dbReference>
<gene>
    <name evidence="2" type="ORF">BWR60_31265</name>
</gene>
<dbReference type="NCBIfam" id="TIGR00305">
    <property type="entry name" value="putative toxin-antitoxin system toxin component, PIN family"/>
    <property type="match status" value="1"/>
</dbReference>
<feature type="domain" description="PIN" evidence="1">
    <location>
        <begin position="3"/>
        <end position="116"/>
    </location>
</feature>
<dbReference type="EMBL" id="NHON01000105">
    <property type="protein sequence ID" value="OWJ61366.1"/>
    <property type="molecule type" value="Genomic_DNA"/>
</dbReference>
<accession>A0A211Z806</accession>
<evidence type="ECO:0000313" key="3">
    <source>
        <dbReference type="Proteomes" id="UP000196655"/>
    </source>
</evidence>
<keyword evidence="3" id="KW-1185">Reference proteome</keyword>
<dbReference type="PANTHER" id="PTHR34610:SF3">
    <property type="entry name" value="SSL7007 PROTEIN"/>
    <property type="match status" value="1"/>
</dbReference>
<evidence type="ECO:0000259" key="1">
    <source>
        <dbReference type="Pfam" id="PF13470"/>
    </source>
</evidence>
<proteinExistence type="predicted"/>
<dbReference type="InterPro" id="IPR029060">
    <property type="entry name" value="PIN-like_dom_sf"/>
</dbReference>
<evidence type="ECO:0000313" key="2">
    <source>
        <dbReference type="EMBL" id="OWJ61366.1"/>
    </source>
</evidence>
<comment type="caution">
    <text evidence="2">The sequence shown here is derived from an EMBL/GenBank/DDBJ whole genome shotgun (WGS) entry which is preliminary data.</text>
</comment>
<sequence>MLRLVIDTDVMVAAFESPSGASRQLLLDILDGEASLLLSVSLMLEYEAVLTRDAMLARSGLSTAEVLEALDDLAGRCVPVAFDYRWRPVAQDADDDLVVETAINGGADVIVTFNIADMSQGAGQFGIAVERPGTVLKRIRT</sequence>
<dbReference type="SUPFAM" id="SSF88723">
    <property type="entry name" value="PIN domain-like"/>
    <property type="match status" value="1"/>
</dbReference>
<dbReference type="Proteomes" id="UP000196655">
    <property type="component" value="Unassembled WGS sequence"/>
</dbReference>
<dbReference type="OrthoDB" id="5243920at2"/>
<reference evidence="3" key="1">
    <citation type="submission" date="2017-05" db="EMBL/GenBank/DDBJ databases">
        <authorList>
            <person name="Macchi M."/>
            <person name="Festa S."/>
            <person name="Coppotelli B.M."/>
            <person name="Morelli I.S."/>
        </authorList>
    </citation>
    <scope>NUCLEOTIDE SEQUENCE [LARGE SCALE GENOMIC DNA]</scope>
    <source>
        <strain evidence="3">I</strain>
    </source>
</reference>
<dbReference type="Pfam" id="PF13470">
    <property type="entry name" value="PIN_3"/>
    <property type="match status" value="1"/>
</dbReference>